<comment type="caution">
    <text evidence="2">The sequence shown here is derived from an EMBL/GenBank/DDBJ whole genome shotgun (WGS) entry which is preliminary data.</text>
</comment>
<evidence type="ECO:0000313" key="2">
    <source>
        <dbReference type="EMBL" id="HAE6033891.1"/>
    </source>
</evidence>
<feature type="region of interest" description="Disordered" evidence="1">
    <location>
        <begin position="195"/>
        <end position="214"/>
    </location>
</feature>
<dbReference type="EMBL" id="DAASLQ010000082">
    <property type="protein sequence ID" value="HAE6033891.1"/>
    <property type="molecule type" value="Genomic_DNA"/>
</dbReference>
<reference evidence="2" key="2">
    <citation type="submission" date="2018-07" db="EMBL/GenBank/DDBJ databases">
        <authorList>
            <consortium name="NCBI Pathogen Detection Project"/>
        </authorList>
    </citation>
    <scope>NUCLEOTIDE SEQUENCE</scope>
    <source>
        <strain evidence="2">10-0026</strain>
    </source>
</reference>
<dbReference type="AlphaFoldDB" id="A0A733VE20"/>
<organism evidence="2">
    <name type="scientific">Salmonella enterica subsp. enterica serovar Braenderup</name>
    <dbReference type="NCBI Taxonomy" id="149391"/>
    <lineage>
        <taxon>Bacteria</taxon>
        <taxon>Pseudomonadati</taxon>
        <taxon>Pseudomonadota</taxon>
        <taxon>Gammaproteobacteria</taxon>
        <taxon>Enterobacterales</taxon>
        <taxon>Enterobacteriaceae</taxon>
        <taxon>Salmonella</taxon>
    </lineage>
</organism>
<protein>
    <submittedName>
        <fullName evidence="2">Uncharacterized protein</fullName>
    </submittedName>
</protein>
<proteinExistence type="predicted"/>
<reference evidence="2" key="1">
    <citation type="journal article" date="2018" name="Genome Biol.">
        <title>SKESA: strategic k-mer extension for scrupulous assemblies.</title>
        <authorList>
            <person name="Souvorov A."/>
            <person name="Agarwala R."/>
            <person name="Lipman D.J."/>
        </authorList>
    </citation>
    <scope>NUCLEOTIDE SEQUENCE</scope>
    <source>
        <strain evidence="2">10-0026</strain>
    </source>
</reference>
<name>A0A733VE20_SALET</name>
<gene>
    <name evidence="2" type="ORF">G4I61_004096</name>
</gene>
<evidence type="ECO:0000256" key="1">
    <source>
        <dbReference type="SAM" id="MobiDB-lite"/>
    </source>
</evidence>
<accession>A0A733VE20</accession>
<sequence>MGIPNLSGSVFSVIVRTAEYLFNRKSQQRRAGEAASQLVSVLDRFVVDCDAVVTDDGYPPFTNPEYHDYRERTPQCETVRLAVPDIPNRELLPLSISDRVRAIESLQNDTPRALMEAHEDDDGSGDGFYATRQKIFSLLGFKAVELSRELRSAYHLSPPSFEHRDREKRIEEKLRYHDGFSVKIRRIEQRIARKAKMAAGKNTQKKKRDFKDEV</sequence>